<accession>A0ACC0ESK4</accession>
<reference evidence="2" key="1">
    <citation type="journal article" date="2018" name="BMC Genomics">
        <title>Genomic insights into host adaptation between the wheat stripe rust pathogen (Puccinia striiformis f. sp. tritici) and the barley stripe rust pathogen (Puccinia striiformis f. sp. hordei).</title>
        <authorList>
            <person name="Xia C."/>
            <person name="Wang M."/>
            <person name="Yin C."/>
            <person name="Cornejo O.E."/>
            <person name="Hulbert S.H."/>
            <person name="Chen X."/>
        </authorList>
    </citation>
    <scope>NUCLEOTIDE SEQUENCE [LARGE SCALE GENOMIC DNA]</scope>
    <source>
        <strain evidence="2">93-210</strain>
    </source>
</reference>
<evidence type="ECO:0000313" key="1">
    <source>
        <dbReference type="EMBL" id="KAI7959592.1"/>
    </source>
</evidence>
<sequence length="661" mass="73451">MIRIRSMSIINSLLIFLFLSLVDGLVHETRRPHPLWKRTDGSGATIPDYLKHQARLPIKFRLRQNNVNRLHDELMRVSDPENESYGKFWSPQQVSEFFAPSPESHQAVLDWLYSHEVGIKSDQVVQDHQRGWIEFRGTIKQAENLLETTYHLYSNQKGTSHVGCESYNLPDHLAQHIEMVTPTVHFPSDRKAGHASTSPTGPPEDVEPQAFLPQRHRRRWHGISKELALTKCSEWMSSTCLSHIYKFLRYTPVAAAKNSIGIVMFSPMKLIFSGTDLIYHDINPKVFGARPRVTDLGPHTATAPAQQGKVKSNEDELFELEMTVEYSLPLVYPTPVDIYQVRVHSTESIQSFEPLFEAVLCKQPGGSGKGCVLTKPANVLVITYGMSEISSPRAALVRQCEEYAKMGLMGISVIVASGDNGVAGHEGQCIGSSQKLERGARRFAPDFPASCPHVTSIGGTMIPAGQVWNYPEIAMNYDPVVTGGGFSDVFPVPSYQKAALENYYRKNKPSYPKGVYNDSMQARGYPDLSVNGCNFAISHWNPATKNATFYKFRGTSLSAPVAASIITLVNDGRIAKGMQPVGFINPSIYSPKFASAFNDIVQVLKLHRSISVFHYLMDFLPNIRGGTNNGCGTPGFSAAEGWDPVTGLGTPRFDELLKLWT</sequence>
<keyword evidence="2" id="KW-1185">Reference proteome</keyword>
<evidence type="ECO:0000313" key="2">
    <source>
        <dbReference type="Proteomes" id="UP001060170"/>
    </source>
</evidence>
<comment type="caution">
    <text evidence="1">The sequence shown here is derived from an EMBL/GenBank/DDBJ whole genome shotgun (WGS) entry which is preliminary data.</text>
</comment>
<reference evidence="1 2" key="3">
    <citation type="journal article" date="2022" name="Microbiol. Spectr.">
        <title>Folding features and dynamics of 3D genome architecture in plant fungal pathogens.</title>
        <authorList>
            <person name="Xia C."/>
        </authorList>
    </citation>
    <scope>NUCLEOTIDE SEQUENCE [LARGE SCALE GENOMIC DNA]</scope>
    <source>
        <strain evidence="1 2">93-210</strain>
    </source>
</reference>
<dbReference type="Proteomes" id="UP001060170">
    <property type="component" value="Chromosome 3"/>
</dbReference>
<proteinExistence type="predicted"/>
<protein>
    <submittedName>
        <fullName evidence="1">Uncharacterized protein</fullName>
    </submittedName>
</protein>
<dbReference type="EMBL" id="CM045867">
    <property type="protein sequence ID" value="KAI7959592.1"/>
    <property type="molecule type" value="Genomic_DNA"/>
</dbReference>
<name>A0ACC0ESK4_9BASI</name>
<gene>
    <name evidence="1" type="ORF">MJO28_003383</name>
</gene>
<organism evidence="1 2">
    <name type="scientific">Puccinia striiformis f. sp. tritici</name>
    <dbReference type="NCBI Taxonomy" id="168172"/>
    <lineage>
        <taxon>Eukaryota</taxon>
        <taxon>Fungi</taxon>
        <taxon>Dikarya</taxon>
        <taxon>Basidiomycota</taxon>
        <taxon>Pucciniomycotina</taxon>
        <taxon>Pucciniomycetes</taxon>
        <taxon>Pucciniales</taxon>
        <taxon>Pucciniaceae</taxon>
        <taxon>Puccinia</taxon>
    </lineage>
</organism>
<reference evidence="2" key="2">
    <citation type="journal article" date="2018" name="Mol. Plant Microbe Interact.">
        <title>Genome sequence resources for the wheat stripe rust pathogen (Puccinia striiformis f. sp. tritici) and the barley stripe rust pathogen (Puccinia striiformis f. sp. hordei).</title>
        <authorList>
            <person name="Xia C."/>
            <person name="Wang M."/>
            <person name="Yin C."/>
            <person name="Cornejo O.E."/>
            <person name="Hulbert S.H."/>
            <person name="Chen X."/>
        </authorList>
    </citation>
    <scope>NUCLEOTIDE SEQUENCE [LARGE SCALE GENOMIC DNA]</scope>
    <source>
        <strain evidence="2">93-210</strain>
    </source>
</reference>